<protein>
    <recommendedName>
        <fullName evidence="6">FMN dependent NADH:quinone oxidoreductase</fullName>
        <ecNumber evidence="6">1.6.5.-</ecNumber>
    </recommendedName>
    <alternativeName>
        <fullName evidence="6">Azo-dye reductase</fullName>
    </alternativeName>
    <alternativeName>
        <fullName evidence="6">FMN-dependent NADH-azo compound oxidoreductase</fullName>
    </alternativeName>
    <alternativeName>
        <fullName evidence="6">FMN-dependent NADH-azoreductase</fullName>
        <ecNumber evidence="6">1.7.1.17</ecNumber>
    </alternativeName>
</protein>
<dbReference type="PANTHER" id="PTHR43741">
    <property type="entry name" value="FMN-DEPENDENT NADH-AZOREDUCTASE 1"/>
    <property type="match status" value="1"/>
</dbReference>
<dbReference type="EC" id="1.7.1.17" evidence="6"/>
<dbReference type="PANTHER" id="PTHR43741:SF4">
    <property type="entry name" value="FMN-DEPENDENT NADH:QUINONE OXIDOREDUCTASE"/>
    <property type="match status" value="1"/>
</dbReference>
<proteinExistence type="inferred from homology"/>
<dbReference type="InterPro" id="IPR023048">
    <property type="entry name" value="NADH:quinone_OxRdtase_FMN_depd"/>
</dbReference>
<keyword evidence="9" id="KW-1185">Reference proteome</keyword>
<dbReference type="EMBL" id="JAVDUU010000003">
    <property type="protein sequence ID" value="MDR6943736.1"/>
    <property type="molecule type" value="Genomic_DNA"/>
</dbReference>
<organism evidence="8 9">
    <name type="scientific">Mucilaginibacter pocheonensis</name>
    <dbReference type="NCBI Taxonomy" id="398050"/>
    <lineage>
        <taxon>Bacteria</taxon>
        <taxon>Pseudomonadati</taxon>
        <taxon>Bacteroidota</taxon>
        <taxon>Sphingobacteriia</taxon>
        <taxon>Sphingobacteriales</taxon>
        <taxon>Sphingobacteriaceae</taxon>
        <taxon>Mucilaginibacter</taxon>
    </lineage>
</organism>
<comment type="cofactor">
    <cofactor evidence="6">
        <name>FMN</name>
        <dbReference type="ChEBI" id="CHEBI:58210"/>
    </cofactor>
    <text evidence="6">Binds 1 FMN per subunit.</text>
</comment>
<feature type="binding site" evidence="6">
    <location>
        <begin position="95"/>
        <end position="98"/>
    </location>
    <ligand>
        <name>FMN</name>
        <dbReference type="ChEBI" id="CHEBI:58210"/>
    </ligand>
</feature>
<keyword evidence="1 6" id="KW-0285">Flavoprotein</keyword>
<comment type="caution">
    <text evidence="6">Lacks conserved residue(s) required for the propagation of feature annotation.</text>
</comment>
<dbReference type="InterPro" id="IPR003680">
    <property type="entry name" value="Flavodoxin_fold"/>
</dbReference>
<dbReference type="Gene3D" id="3.40.50.360">
    <property type="match status" value="1"/>
</dbReference>
<gene>
    <name evidence="6" type="primary">azoR</name>
    <name evidence="8" type="ORF">J2W55_003589</name>
</gene>
<dbReference type="InterPro" id="IPR050104">
    <property type="entry name" value="FMN-dep_NADH:Q_OxRdtase_AzoR1"/>
</dbReference>
<reference evidence="8 9" key="1">
    <citation type="submission" date="2023-07" db="EMBL/GenBank/DDBJ databases">
        <title>Sorghum-associated microbial communities from plants grown in Nebraska, USA.</title>
        <authorList>
            <person name="Schachtman D."/>
        </authorList>
    </citation>
    <scope>NUCLEOTIDE SEQUENCE [LARGE SCALE GENOMIC DNA]</scope>
    <source>
        <strain evidence="8 9">3262</strain>
    </source>
</reference>
<evidence type="ECO:0000313" key="9">
    <source>
        <dbReference type="Proteomes" id="UP001247620"/>
    </source>
</evidence>
<dbReference type="Proteomes" id="UP001247620">
    <property type="component" value="Unassembled WGS sequence"/>
</dbReference>
<evidence type="ECO:0000256" key="1">
    <source>
        <dbReference type="ARBA" id="ARBA00022630"/>
    </source>
</evidence>
<sequence length="216" mass="24419">MNLLIINSSPRTICSHTRRLTGIFASYWLMINPGSKITYRDLGQEKVPHISEQWISGAFKEPESRSADEVNALALSDGYIKELREAEVIVIGVPMYNFSIPSSLKAYLDQVIRINETWILDRGNTRNPYIGLLREKKIILIQSRGAVAYDKGGYYHHLDFQSTYLKAIFAMIGITDIQEVTVNGELTDGNELVRSLECAMDEIRSIVESLEISCVE</sequence>
<evidence type="ECO:0000256" key="4">
    <source>
        <dbReference type="ARBA" id="ARBA00023027"/>
    </source>
</evidence>
<dbReference type="Pfam" id="PF02525">
    <property type="entry name" value="Flavodoxin_2"/>
    <property type="match status" value="1"/>
</dbReference>
<evidence type="ECO:0000256" key="5">
    <source>
        <dbReference type="ARBA" id="ARBA00048542"/>
    </source>
</evidence>
<name>A0ABU1TEN9_9SPHI</name>
<comment type="similarity">
    <text evidence="6">Belongs to the azoreductase type 1 family.</text>
</comment>
<keyword evidence="4 6" id="KW-0520">NAD</keyword>
<evidence type="ECO:0000256" key="6">
    <source>
        <dbReference type="HAMAP-Rule" id="MF_01216"/>
    </source>
</evidence>
<comment type="catalytic activity">
    <reaction evidence="5">
        <text>N,N-dimethyl-1,4-phenylenediamine + anthranilate + 2 NAD(+) = 2-(4-dimethylaminophenyl)diazenylbenzoate + 2 NADH + 2 H(+)</text>
        <dbReference type="Rhea" id="RHEA:55872"/>
        <dbReference type="ChEBI" id="CHEBI:15378"/>
        <dbReference type="ChEBI" id="CHEBI:15783"/>
        <dbReference type="ChEBI" id="CHEBI:16567"/>
        <dbReference type="ChEBI" id="CHEBI:57540"/>
        <dbReference type="ChEBI" id="CHEBI:57945"/>
        <dbReference type="ChEBI" id="CHEBI:71579"/>
        <dbReference type="EC" id="1.7.1.17"/>
    </reaction>
    <physiologicalReaction direction="right-to-left" evidence="5">
        <dbReference type="Rhea" id="RHEA:55874"/>
    </physiologicalReaction>
</comment>
<dbReference type="HAMAP" id="MF_01216">
    <property type="entry name" value="Azoreductase_type1"/>
    <property type="match status" value="1"/>
</dbReference>
<feature type="binding site" evidence="6">
    <location>
        <position position="9"/>
    </location>
    <ligand>
        <name>FMN</name>
        <dbReference type="ChEBI" id="CHEBI:58210"/>
    </ligand>
</feature>
<comment type="function">
    <text evidence="6">Quinone reductase that provides resistance to thiol-specific stress caused by electrophilic quinones.</text>
</comment>
<dbReference type="GO" id="GO:0016491">
    <property type="term" value="F:oxidoreductase activity"/>
    <property type="evidence" value="ECO:0007669"/>
    <property type="project" value="UniProtKB-KW"/>
</dbReference>
<feature type="domain" description="Flavodoxin-like fold" evidence="7">
    <location>
        <begin position="1"/>
        <end position="187"/>
    </location>
</feature>
<dbReference type="EC" id="1.6.5.-" evidence="6"/>
<evidence type="ECO:0000256" key="2">
    <source>
        <dbReference type="ARBA" id="ARBA00022643"/>
    </source>
</evidence>
<keyword evidence="2 6" id="KW-0288">FMN</keyword>
<comment type="subunit">
    <text evidence="6">Homodimer.</text>
</comment>
<dbReference type="RefSeq" id="WP_310098528.1">
    <property type="nucleotide sequence ID" value="NZ_JAVDUU010000003.1"/>
</dbReference>
<keyword evidence="3 6" id="KW-0560">Oxidoreductase</keyword>
<comment type="catalytic activity">
    <reaction evidence="6">
        <text>2 a quinone + NADH + H(+) = 2 a 1,4-benzosemiquinone + NAD(+)</text>
        <dbReference type="Rhea" id="RHEA:65952"/>
        <dbReference type="ChEBI" id="CHEBI:15378"/>
        <dbReference type="ChEBI" id="CHEBI:57540"/>
        <dbReference type="ChEBI" id="CHEBI:57945"/>
        <dbReference type="ChEBI" id="CHEBI:132124"/>
        <dbReference type="ChEBI" id="CHEBI:134225"/>
    </reaction>
</comment>
<evidence type="ECO:0000256" key="3">
    <source>
        <dbReference type="ARBA" id="ARBA00023002"/>
    </source>
</evidence>
<dbReference type="SUPFAM" id="SSF52218">
    <property type="entry name" value="Flavoproteins"/>
    <property type="match status" value="1"/>
</dbReference>
<evidence type="ECO:0000313" key="8">
    <source>
        <dbReference type="EMBL" id="MDR6943736.1"/>
    </source>
</evidence>
<dbReference type="InterPro" id="IPR029039">
    <property type="entry name" value="Flavoprotein-like_sf"/>
</dbReference>
<accession>A0ABU1TEN9</accession>
<comment type="caution">
    <text evidence="8">The sequence shown here is derived from an EMBL/GenBank/DDBJ whole genome shotgun (WGS) entry which is preliminary data.</text>
</comment>
<comment type="function">
    <text evidence="6">Also exhibits azoreductase activity. Catalyzes the reductive cleavage of the azo bond in aromatic azo compounds to the corresponding amines.</text>
</comment>
<evidence type="ECO:0000259" key="7">
    <source>
        <dbReference type="Pfam" id="PF02525"/>
    </source>
</evidence>